<dbReference type="PANTHER" id="PTHR37038:SF14">
    <property type="entry name" value="TRANSCRIPTIONAL ACTIVATOR"/>
    <property type="match status" value="1"/>
</dbReference>
<dbReference type="InterPro" id="IPR019734">
    <property type="entry name" value="TPR_rpt"/>
</dbReference>
<accession>A0ABT1NIJ8</accession>
<proteinExistence type="predicted"/>
<name>A0ABT1NIJ8_9FIRM</name>
<dbReference type="SUPFAM" id="SSF48452">
    <property type="entry name" value="TPR-like"/>
    <property type="match status" value="1"/>
</dbReference>
<keyword evidence="3" id="KW-1185">Reference proteome</keyword>
<dbReference type="CDD" id="cd00093">
    <property type="entry name" value="HTH_XRE"/>
    <property type="match status" value="1"/>
</dbReference>
<dbReference type="Gene3D" id="1.25.40.10">
    <property type="entry name" value="Tetratricopeptide repeat domain"/>
    <property type="match status" value="2"/>
</dbReference>
<dbReference type="PROSITE" id="PS50943">
    <property type="entry name" value="HTH_CROC1"/>
    <property type="match status" value="1"/>
</dbReference>
<feature type="domain" description="HTH cro/C1-type" evidence="1">
    <location>
        <begin position="8"/>
        <end position="61"/>
    </location>
</feature>
<evidence type="ECO:0000259" key="1">
    <source>
        <dbReference type="PROSITE" id="PS50943"/>
    </source>
</evidence>
<dbReference type="RefSeq" id="WP_255228615.1">
    <property type="nucleotide sequence ID" value="NZ_JAJEKE010000018.1"/>
</dbReference>
<reference evidence="2 3" key="1">
    <citation type="submission" date="2021-10" db="EMBL/GenBank/DDBJ databases">
        <title>Lutispora strain m25 sp. nov., a thermophilic, non-spore-forming bacterium isolated from a lab-scale methanogenic bioreactor digesting anaerobic sludge.</title>
        <authorList>
            <person name="El Houari A."/>
            <person name="Mcdonald J."/>
        </authorList>
    </citation>
    <scope>NUCLEOTIDE SEQUENCE [LARGE SCALE GENOMIC DNA]</scope>
    <source>
        <strain evidence="3">m25</strain>
    </source>
</reference>
<dbReference type="InterPro" id="IPR001387">
    <property type="entry name" value="Cro/C1-type_HTH"/>
</dbReference>
<dbReference type="EMBL" id="JAJEKE010000018">
    <property type="protein sequence ID" value="MCQ1531095.1"/>
    <property type="molecule type" value="Genomic_DNA"/>
</dbReference>
<evidence type="ECO:0000313" key="3">
    <source>
        <dbReference type="Proteomes" id="UP001651880"/>
    </source>
</evidence>
<evidence type="ECO:0000313" key="2">
    <source>
        <dbReference type="EMBL" id="MCQ1531095.1"/>
    </source>
</evidence>
<dbReference type="Proteomes" id="UP001651880">
    <property type="component" value="Unassembled WGS sequence"/>
</dbReference>
<dbReference type="PANTHER" id="PTHR37038">
    <property type="entry name" value="TRANSCRIPTIONAL REGULATOR-RELATED"/>
    <property type="match status" value="1"/>
</dbReference>
<dbReference type="SUPFAM" id="SSF47413">
    <property type="entry name" value="lambda repressor-like DNA-binding domains"/>
    <property type="match status" value="1"/>
</dbReference>
<gene>
    <name evidence="2" type="ORF">LJD61_16335</name>
</gene>
<comment type="caution">
    <text evidence="2">The sequence shown here is derived from an EMBL/GenBank/DDBJ whole genome shotgun (WGS) entry which is preliminary data.</text>
</comment>
<sequence length="440" mass="51436">MNILGNKIKKIRKEMGLTQSELAGDKISRSQLSLIENGYTNPSLSTLEYIASKLNKPYSYFLDDNEDTNDKYIILIDEIESLFLSSLYEDVVDKAMRVITYFNSENFTDPQLLGKTHALLGLSYFKLQDERAYKTLKCALSYFIAQNTGISEYLIKVSNCIATICYNNKQFEEMEQTLLTVDSLILDINLDNIKYKIDVMYNISLSLFSQDKISQAEEVIYRALHYAKEYSVFHNFGELNMLLSLCYKSHKKYIDAINSINKSIEYFSLIGDEAYIHRCYINLGILLRYEAKYEKALYYLNKSMNYFRNSQYTLKYNNCLAEIIKTTFLLNKERIDMEQLRHVIDLNQDDKKNFSELLIILGIIYLRRGNIDKALEVLKESECYFEPSVDAEFKPYLYYSLSIAFSMLGQIDDAIKYLLKHSENINLFTEPIKYFVNNIQ</sequence>
<organism evidence="2 3">
    <name type="scientific">Lutispora saccharofermentans</name>
    <dbReference type="NCBI Taxonomy" id="3024236"/>
    <lineage>
        <taxon>Bacteria</taxon>
        <taxon>Bacillati</taxon>
        <taxon>Bacillota</taxon>
        <taxon>Clostridia</taxon>
        <taxon>Lutisporales</taxon>
        <taxon>Lutisporaceae</taxon>
        <taxon>Lutispora</taxon>
    </lineage>
</organism>
<dbReference type="Pfam" id="PF01381">
    <property type="entry name" value="HTH_3"/>
    <property type="match status" value="1"/>
</dbReference>
<dbReference type="InterPro" id="IPR011990">
    <property type="entry name" value="TPR-like_helical_dom_sf"/>
</dbReference>
<dbReference type="SMART" id="SM00028">
    <property type="entry name" value="TPR"/>
    <property type="match status" value="5"/>
</dbReference>
<dbReference type="InterPro" id="IPR010982">
    <property type="entry name" value="Lambda_DNA-bd_dom_sf"/>
</dbReference>
<dbReference type="InterPro" id="IPR053163">
    <property type="entry name" value="HTH-type_regulator_Rgg"/>
</dbReference>
<protein>
    <submittedName>
        <fullName evidence="2">Helix-turn-helix domain-containing protein</fullName>
    </submittedName>
</protein>
<dbReference type="SMART" id="SM00530">
    <property type="entry name" value="HTH_XRE"/>
    <property type="match status" value="1"/>
</dbReference>